<dbReference type="PANTHER" id="PTHR36566">
    <property type="entry name" value="NICKEL INSERTION PROTEIN-RELATED"/>
    <property type="match status" value="1"/>
</dbReference>
<dbReference type="RefSeq" id="WP_131919398.1">
    <property type="nucleotide sequence ID" value="NZ_JAOQNU010000013.1"/>
</dbReference>
<keyword evidence="6" id="KW-1185">Reference proteome</keyword>
<dbReference type="InterPro" id="IPR002822">
    <property type="entry name" value="Ni_insertion"/>
</dbReference>
<feature type="compositionally biased region" description="Basic residues" evidence="4">
    <location>
        <begin position="266"/>
        <end position="283"/>
    </location>
</feature>
<dbReference type="GO" id="GO:0016151">
    <property type="term" value="F:nickel cation binding"/>
    <property type="evidence" value="ECO:0007669"/>
    <property type="project" value="UniProtKB-UniRule"/>
</dbReference>
<sequence length="457" mass="50260">MTSSISSLLVDPVSGLSGDMWLGALIDLGVPWESFMEAITGLGLTGYQLESHAVSLRGLHATKVTVTLHDDPQPHRHLQDVLAIIDGSSLPCPVKEQASHIFQRLAEAEAHVHGCSVDHVHFHEVGAVDAIIDIVGTCWCLHYLGVKTIYLLPLPLGSGTVRCAHGLMPVPAPATAELVRDFPVIFGHGDGELVTPTGAAIATTLGTPLPSSLPIRPLRIGYGAGSRDGGDRPNVLRLIQFHHSEKKSPPNGQKVLVDHPGQQQQQHRHGHGHEVNHHHRHHSHASDNHDQGHELESGADGELPWETVDVITTSLDDINPQWLPPLMEHLLQAGALDVQCQPSVTKKGRPSFVLTLVSLPRDRNQLLKCLFAESTTFGIRCRSEQRTYLLRDWVDVTTDYGTVRIKRGWLGKQLLQAQPEFEDVLQRAQQHQLPLSTIYQAAKYAFDQAFCLRESSH</sequence>
<dbReference type="Pfam" id="PF01969">
    <property type="entry name" value="Ni_insertion"/>
    <property type="match status" value="1"/>
</dbReference>
<accession>A0A4R2RL91</accession>
<dbReference type="Proteomes" id="UP000294813">
    <property type="component" value="Unassembled WGS sequence"/>
</dbReference>
<dbReference type="EC" id="4.99.1.12" evidence="3"/>
<dbReference type="PANTHER" id="PTHR36566:SF1">
    <property type="entry name" value="PYRIDINIUM-3,5-BISTHIOCARBOXYLIC ACID MONONUCLEOTIDE NICKEL INSERTION PROTEIN"/>
    <property type="match status" value="1"/>
</dbReference>
<gene>
    <name evidence="3" type="primary">larC</name>
    <name evidence="5" type="ORF">EDD73_11441</name>
</gene>
<evidence type="ECO:0000313" key="5">
    <source>
        <dbReference type="EMBL" id="TCP63893.1"/>
    </source>
</evidence>
<evidence type="ECO:0000256" key="1">
    <source>
        <dbReference type="ARBA" id="ARBA00022596"/>
    </source>
</evidence>
<dbReference type="HAMAP" id="MF_01074">
    <property type="entry name" value="LarC"/>
    <property type="match status" value="1"/>
</dbReference>
<feature type="region of interest" description="Disordered" evidence="4">
    <location>
        <begin position="245"/>
        <end position="299"/>
    </location>
</feature>
<comment type="caution">
    <text evidence="5">The sequence shown here is derived from an EMBL/GenBank/DDBJ whole genome shotgun (WGS) entry which is preliminary data.</text>
</comment>
<organism evidence="5 6">
    <name type="scientific">Heliophilum fasciatum</name>
    <dbReference type="NCBI Taxonomy" id="35700"/>
    <lineage>
        <taxon>Bacteria</taxon>
        <taxon>Bacillati</taxon>
        <taxon>Bacillota</taxon>
        <taxon>Clostridia</taxon>
        <taxon>Eubacteriales</taxon>
        <taxon>Heliobacteriaceae</taxon>
        <taxon>Heliophilum</taxon>
    </lineage>
</organism>
<reference evidence="5 6" key="1">
    <citation type="submission" date="2019-03" db="EMBL/GenBank/DDBJ databases">
        <title>Genomic Encyclopedia of Type Strains, Phase IV (KMG-IV): sequencing the most valuable type-strain genomes for metagenomic binning, comparative biology and taxonomic classification.</title>
        <authorList>
            <person name="Goeker M."/>
        </authorList>
    </citation>
    <scope>NUCLEOTIDE SEQUENCE [LARGE SCALE GENOMIC DNA]</scope>
    <source>
        <strain evidence="5 6">DSM 11170</strain>
    </source>
</reference>
<evidence type="ECO:0000256" key="3">
    <source>
        <dbReference type="HAMAP-Rule" id="MF_01074"/>
    </source>
</evidence>
<feature type="compositionally biased region" description="Basic and acidic residues" evidence="4">
    <location>
        <begin position="284"/>
        <end position="296"/>
    </location>
</feature>
<dbReference type="GO" id="GO:0016829">
    <property type="term" value="F:lyase activity"/>
    <property type="evidence" value="ECO:0007669"/>
    <property type="project" value="UniProtKB-UniRule"/>
</dbReference>
<dbReference type="GO" id="GO:0051604">
    <property type="term" value="P:protein maturation"/>
    <property type="evidence" value="ECO:0007669"/>
    <property type="project" value="UniProtKB-UniRule"/>
</dbReference>
<evidence type="ECO:0000256" key="2">
    <source>
        <dbReference type="ARBA" id="ARBA00023239"/>
    </source>
</evidence>
<dbReference type="EMBL" id="SLXT01000014">
    <property type="protein sequence ID" value="TCP63893.1"/>
    <property type="molecule type" value="Genomic_DNA"/>
</dbReference>
<dbReference type="Gene3D" id="3.30.70.1380">
    <property type="entry name" value="Transcriptional regulatory protein pf0864 domain like"/>
    <property type="match status" value="1"/>
</dbReference>
<dbReference type="NCBIfam" id="TIGR00299">
    <property type="entry name" value="nickel pincer cofactor biosynthesis protein LarC"/>
    <property type="match status" value="1"/>
</dbReference>
<comment type="function">
    <text evidence="3">Involved in the biosynthesis of a nickel-pincer cofactor ((SCS)Ni(II) pincer complex). Binds Ni(2+), and functions in nickel delivery to pyridinium-3,5-bisthiocarboxylic acid mononucleotide (P2TMN), to form the mature cofactor. Is thus probably required for the activation of nickel-pincer cofactor-dependent enzymes.</text>
</comment>
<dbReference type="AlphaFoldDB" id="A0A4R2RL91"/>
<comment type="catalytic activity">
    <reaction evidence="3">
        <text>Ni(II)-pyridinium-3,5-bisthiocarboxylate mononucleotide = pyridinium-3,5-bisthiocarboxylate mononucleotide + Ni(2+)</text>
        <dbReference type="Rhea" id="RHEA:54784"/>
        <dbReference type="ChEBI" id="CHEBI:49786"/>
        <dbReference type="ChEBI" id="CHEBI:137372"/>
        <dbReference type="ChEBI" id="CHEBI:137373"/>
        <dbReference type="EC" id="4.99.1.12"/>
    </reaction>
</comment>
<comment type="similarity">
    <text evidence="3">Belongs to the LarC family.</text>
</comment>
<protein>
    <recommendedName>
        <fullName evidence="3">Pyridinium-3,5-bisthiocarboxylic acid mononucleotide nickel insertion protein</fullName>
        <shortName evidence="3">P2TMN nickel insertion protein</shortName>
        <ecNumber evidence="3">4.99.1.12</ecNumber>
    </recommendedName>
    <alternativeName>
        <fullName evidence="3">Nickel-pincer cofactor biosynthesis protein LarC</fullName>
    </alternativeName>
</protein>
<keyword evidence="2 3" id="KW-0456">Lyase</keyword>
<keyword evidence="1 3" id="KW-0533">Nickel</keyword>
<evidence type="ECO:0000313" key="6">
    <source>
        <dbReference type="Proteomes" id="UP000294813"/>
    </source>
</evidence>
<dbReference type="OrthoDB" id="9765625at2"/>
<proteinExistence type="inferred from homology"/>
<name>A0A4R2RL91_9FIRM</name>
<evidence type="ECO:0000256" key="4">
    <source>
        <dbReference type="SAM" id="MobiDB-lite"/>
    </source>
</evidence>